<sequence length="397" mass="42512">MIGLPIGAAGCLDDPDPGTGPNPESDSTDDLADDPAPSSDTADVDVDTEDGASVEDDGDDESDDGIDDEDELQEAAREVARALLEAVVDGDTETAVSYAPVRDAAGFHREEWTQQYEESFSPDEVHAIDYRSWGPEDALVGMLPDGDPGDGRGFALQYDLDLESDGVRFDHRLSVSVVYLEGEWYAWLYQPFQPTVDATVDLEREGLERVDLTLADRDGPATVFVTGDGIDDPSDYELESTGESITVTVDDVGTGGYAVVVVPVGEDPETGDTIEAFDFVDLADWADVSTIELEALTAGWEGISPSIVEGVENPTLVLEAGREYTIDVKNGDGAIHQLQLRDAADDPVDEYETPFLEGADATEELTVTATDELAAYVCAPHEMTMQGSILVVDSLAD</sequence>
<accession>A0A2Z2HWP0</accession>
<gene>
    <name evidence="2" type="ORF">B1756_02075</name>
</gene>
<proteinExistence type="predicted"/>
<feature type="region of interest" description="Disordered" evidence="1">
    <location>
        <begin position="1"/>
        <end position="68"/>
    </location>
</feature>
<dbReference type="Proteomes" id="UP000250088">
    <property type="component" value="Chromosome"/>
</dbReference>
<name>A0A2Z2HWP0_9EURY</name>
<evidence type="ECO:0000313" key="3">
    <source>
        <dbReference type="Proteomes" id="UP000250088"/>
    </source>
</evidence>
<evidence type="ECO:0000256" key="1">
    <source>
        <dbReference type="SAM" id="MobiDB-lite"/>
    </source>
</evidence>
<dbReference type="AlphaFoldDB" id="A0A2Z2HWP0"/>
<dbReference type="Gene3D" id="2.60.40.420">
    <property type="entry name" value="Cupredoxins - blue copper proteins"/>
    <property type="match status" value="1"/>
</dbReference>
<protein>
    <recommendedName>
        <fullName evidence="4">Blue (type 1) copper domain-containing protein</fullName>
    </recommendedName>
</protein>
<feature type="compositionally biased region" description="Acidic residues" evidence="1">
    <location>
        <begin position="42"/>
        <end position="68"/>
    </location>
</feature>
<reference evidence="3" key="1">
    <citation type="submission" date="2017-02" db="EMBL/GenBank/DDBJ databases">
        <title>Natronthermophilus aegyptiacus gen. nov.,sp. nov., an aerobic, extremely halophilic alkalithermophilic archaeon isolated from the athalassohaline Wadi An Natrun, Egypt.</title>
        <authorList>
            <person name="Zhao B."/>
        </authorList>
    </citation>
    <scope>NUCLEOTIDE SEQUENCE [LARGE SCALE GENOMIC DNA]</scope>
    <source>
        <strain evidence="3">JW/NM-HA 15</strain>
    </source>
</reference>
<dbReference type="InterPro" id="IPR008972">
    <property type="entry name" value="Cupredoxin"/>
</dbReference>
<organism evidence="2 3">
    <name type="scientific">Natrarchaeobaculum aegyptiacum</name>
    <dbReference type="NCBI Taxonomy" id="745377"/>
    <lineage>
        <taxon>Archaea</taxon>
        <taxon>Methanobacteriati</taxon>
        <taxon>Methanobacteriota</taxon>
        <taxon>Stenosarchaea group</taxon>
        <taxon>Halobacteria</taxon>
        <taxon>Halobacteriales</taxon>
        <taxon>Natrialbaceae</taxon>
        <taxon>Natrarchaeobaculum</taxon>
    </lineage>
</organism>
<dbReference type="KEGG" id="naj:B1756_02075"/>
<keyword evidence="3" id="KW-1185">Reference proteome</keyword>
<evidence type="ECO:0008006" key="4">
    <source>
        <dbReference type="Google" id="ProtNLM"/>
    </source>
</evidence>
<dbReference type="EMBL" id="CP019893">
    <property type="protein sequence ID" value="ARS91631.1"/>
    <property type="molecule type" value="Genomic_DNA"/>
</dbReference>
<evidence type="ECO:0000313" key="2">
    <source>
        <dbReference type="EMBL" id="ARS91631.1"/>
    </source>
</evidence>